<evidence type="ECO:0000313" key="4">
    <source>
        <dbReference type="Proteomes" id="UP000677803"/>
    </source>
</evidence>
<protein>
    <submittedName>
        <fullName evidence="3">(Atlantic silverside) hypothetical protein</fullName>
    </submittedName>
</protein>
<comment type="caution">
    <text evidence="3">The sequence shown here is derived from an EMBL/GenBank/DDBJ whole genome shotgun (WGS) entry which is preliminary data.</text>
</comment>
<dbReference type="SUPFAM" id="SSF56399">
    <property type="entry name" value="ADP-ribosylation"/>
    <property type="match status" value="1"/>
</dbReference>
<evidence type="ECO:0000259" key="2">
    <source>
        <dbReference type="Pfam" id="PF00644"/>
    </source>
</evidence>
<name>A0A8S4AXW7_9TELE</name>
<proteinExistence type="inferred from homology"/>
<accession>A0A8S4AXW7</accession>
<dbReference type="AlphaFoldDB" id="A0A8S4AXW7"/>
<dbReference type="GO" id="GO:0003950">
    <property type="term" value="F:NAD+ poly-ADP-ribosyltransferase activity"/>
    <property type="evidence" value="ECO:0007669"/>
    <property type="project" value="InterPro"/>
</dbReference>
<organism evidence="3 4">
    <name type="scientific">Menidia menidia</name>
    <name type="common">Atlantic silverside</name>
    <dbReference type="NCBI Taxonomy" id="238744"/>
    <lineage>
        <taxon>Eukaryota</taxon>
        <taxon>Metazoa</taxon>
        <taxon>Chordata</taxon>
        <taxon>Craniata</taxon>
        <taxon>Vertebrata</taxon>
        <taxon>Euteleostomi</taxon>
        <taxon>Actinopterygii</taxon>
        <taxon>Neopterygii</taxon>
        <taxon>Teleostei</taxon>
        <taxon>Neoteleostei</taxon>
        <taxon>Acanthomorphata</taxon>
        <taxon>Ovalentaria</taxon>
        <taxon>Atherinomorphae</taxon>
        <taxon>Atheriniformes</taxon>
        <taxon>Atherinopsidae</taxon>
        <taxon>Menidiinae</taxon>
        <taxon>Menidia</taxon>
    </lineage>
</organism>
<dbReference type="PANTHER" id="PTHR36542">
    <property type="entry name" value="GIG2-LIKE PROTEIN DRED-RELATED"/>
    <property type="match status" value="1"/>
</dbReference>
<dbReference type="Gene3D" id="3.90.175.10">
    <property type="entry name" value="Diphtheria Toxin, domain 1"/>
    <property type="match status" value="1"/>
</dbReference>
<reference evidence="3" key="1">
    <citation type="submission" date="2021-05" db="EMBL/GenBank/DDBJ databases">
        <authorList>
            <person name="Tigano A."/>
        </authorList>
    </citation>
    <scope>NUCLEOTIDE SEQUENCE</scope>
</reference>
<keyword evidence="4" id="KW-1185">Reference proteome</keyword>
<comment type="similarity">
    <text evidence="1">Belongs to the ARTD/PARP family.</text>
</comment>
<evidence type="ECO:0000313" key="3">
    <source>
        <dbReference type="EMBL" id="CAG5921350.1"/>
    </source>
</evidence>
<sequence>MSIVESQRFVEDVRMSVHFSGWEAVDDGASSPGVMLGPSQTPQNKGVYTMFHGTKVLSAKQIITNGFNQSSSGMLGRGVYMSRDKSKAANYPAGGTSSDQVILELRVRVGRVKRIDKDNHPLQLTWNQKGYDTAWVPRKCGMSSVPSGREEDCVFDPKRVQVVGIAKAPDNKIEQELLQLIKKGSKSGNGAANVCSLCKRATQKGTPHVQEQCWKCRKNICILMSKHFCS</sequence>
<dbReference type="InterPro" id="IPR012317">
    <property type="entry name" value="Poly(ADP-ribose)pol_cat_dom"/>
</dbReference>
<dbReference type="PANTHER" id="PTHR36542:SF6">
    <property type="entry name" value="GIG2-LIKE PROTEIN DREP"/>
    <property type="match status" value="1"/>
</dbReference>
<gene>
    <name evidence="3" type="ORF">MMEN_LOCUS10386</name>
</gene>
<dbReference type="EMBL" id="CAJRST010011112">
    <property type="protein sequence ID" value="CAG5921350.1"/>
    <property type="molecule type" value="Genomic_DNA"/>
</dbReference>
<evidence type="ECO:0000256" key="1">
    <source>
        <dbReference type="ARBA" id="ARBA00024347"/>
    </source>
</evidence>
<dbReference type="Pfam" id="PF00644">
    <property type="entry name" value="PARP"/>
    <property type="match status" value="1"/>
</dbReference>
<feature type="domain" description="PARP catalytic" evidence="2">
    <location>
        <begin position="48"/>
        <end position="135"/>
    </location>
</feature>
<dbReference type="Proteomes" id="UP000677803">
    <property type="component" value="Unassembled WGS sequence"/>
</dbReference>
<dbReference type="OrthoDB" id="9894570at2759"/>
<dbReference type="GO" id="GO:0005737">
    <property type="term" value="C:cytoplasm"/>
    <property type="evidence" value="ECO:0007669"/>
    <property type="project" value="TreeGrafter"/>
</dbReference>